<dbReference type="Gene3D" id="2.50.20.10">
    <property type="entry name" value="Lipoprotein localisation LolA/LolB/LppX"/>
    <property type="match status" value="1"/>
</dbReference>
<reference evidence="2" key="1">
    <citation type="journal article" date="2021" name="PeerJ">
        <title>Extensive microbial diversity within the chicken gut microbiome revealed by metagenomics and culture.</title>
        <authorList>
            <person name="Gilroy R."/>
            <person name="Ravi A."/>
            <person name="Getino M."/>
            <person name="Pursley I."/>
            <person name="Horton D.L."/>
            <person name="Alikhan N.F."/>
            <person name="Baker D."/>
            <person name="Gharbi K."/>
            <person name="Hall N."/>
            <person name="Watson M."/>
            <person name="Adriaenssens E.M."/>
            <person name="Foster-Nyarko E."/>
            <person name="Jarju S."/>
            <person name="Secka A."/>
            <person name="Antonio M."/>
            <person name="Oren A."/>
            <person name="Chaudhuri R.R."/>
            <person name="La Ragione R."/>
            <person name="Hildebrand F."/>
            <person name="Pallen M.J."/>
        </authorList>
    </citation>
    <scope>NUCLEOTIDE SEQUENCE</scope>
    <source>
        <strain evidence="2">ChiBcec15-1070</strain>
    </source>
</reference>
<evidence type="ECO:0000256" key="1">
    <source>
        <dbReference type="SAM" id="SignalP"/>
    </source>
</evidence>
<accession>A0A9D1QD51</accession>
<dbReference type="EMBL" id="DXHL01000012">
    <property type="protein sequence ID" value="HIW10318.1"/>
    <property type="molecule type" value="Genomic_DNA"/>
</dbReference>
<protein>
    <recommendedName>
        <fullName evidence="4">DUF4412 domain-containing protein</fullName>
    </recommendedName>
</protein>
<gene>
    <name evidence="2" type="ORF">H9888_02340</name>
</gene>
<sequence>MKHLCCQCYVFVVVLCLSLSFSSAQDKEALAIIQRYEHASGLDKISNEEMSSWHIEATTNMEGVNMDIDMYYQDSTQLYAKVLMGDLELIMTMNGSQNATFTMNGETIPLPKEMAQALQKQLITPNSYRWNADDYLFTLADSMQVGKHICPGVQIIPKKTVPSLENSVVYFDPHSGMPVLLIATITEDGTTHQARCTYEAVKRYGDIKLPSRYVMTIDDSAQPVMDITIRSFKLGSSMPESLFEGLK</sequence>
<name>A0A9D1QD51_9BACT</name>
<reference evidence="2" key="2">
    <citation type="submission" date="2021-04" db="EMBL/GenBank/DDBJ databases">
        <authorList>
            <person name="Gilroy R."/>
        </authorList>
    </citation>
    <scope>NUCLEOTIDE SEQUENCE</scope>
    <source>
        <strain evidence="2">ChiBcec15-1070</strain>
    </source>
</reference>
<dbReference type="Proteomes" id="UP000823926">
    <property type="component" value="Unassembled WGS sequence"/>
</dbReference>
<feature type="chain" id="PRO_5039110945" description="DUF4412 domain-containing protein" evidence="1">
    <location>
        <begin position="25"/>
        <end position="247"/>
    </location>
</feature>
<evidence type="ECO:0000313" key="3">
    <source>
        <dbReference type="Proteomes" id="UP000823926"/>
    </source>
</evidence>
<evidence type="ECO:0008006" key="4">
    <source>
        <dbReference type="Google" id="ProtNLM"/>
    </source>
</evidence>
<proteinExistence type="predicted"/>
<comment type="caution">
    <text evidence="2">The sequence shown here is derived from an EMBL/GenBank/DDBJ whole genome shotgun (WGS) entry which is preliminary data.</text>
</comment>
<feature type="signal peptide" evidence="1">
    <location>
        <begin position="1"/>
        <end position="24"/>
    </location>
</feature>
<keyword evidence="1" id="KW-0732">Signal</keyword>
<dbReference type="AlphaFoldDB" id="A0A9D1QD51"/>
<evidence type="ECO:0000313" key="2">
    <source>
        <dbReference type="EMBL" id="HIW10318.1"/>
    </source>
</evidence>
<organism evidence="2 3">
    <name type="scientific">Candidatus Rikenella faecigallinarum</name>
    <dbReference type="NCBI Taxonomy" id="2838745"/>
    <lineage>
        <taxon>Bacteria</taxon>
        <taxon>Pseudomonadati</taxon>
        <taxon>Bacteroidota</taxon>
        <taxon>Bacteroidia</taxon>
        <taxon>Bacteroidales</taxon>
        <taxon>Rikenellaceae</taxon>
        <taxon>Rikenella</taxon>
    </lineage>
</organism>